<feature type="compositionally biased region" description="Low complexity" evidence="7">
    <location>
        <begin position="88"/>
        <end position="108"/>
    </location>
</feature>
<keyword evidence="2" id="KW-0677">Repeat</keyword>
<evidence type="ECO:0000256" key="5">
    <source>
        <dbReference type="ARBA" id="ARBA00023163"/>
    </source>
</evidence>
<evidence type="ECO:0000256" key="3">
    <source>
        <dbReference type="ARBA" id="ARBA00023015"/>
    </source>
</evidence>
<dbReference type="GO" id="GO:0005634">
    <property type="term" value="C:nucleus"/>
    <property type="evidence" value="ECO:0007669"/>
    <property type="project" value="UniProtKB-SubCell"/>
</dbReference>
<evidence type="ECO:0000259" key="8">
    <source>
        <dbReference type="PROSITE" id="PS50811"/>
    </source>
</evidence>
<feature type="region of interest" description="Disordered" evidence="7">
    <location>
        <begin position="591"/>
        <end position="671"/>
    </location>
</feature>
<feature type="region of interest" description="Disordered" evidence="7">
    <location>
        <begin position="1"/>
        <end position="42"/>
    </location>
</feature>
<keyword evidence="3" id="KW-0805">Transcription regulation</keyword>
<feature type="compositionally biased region" description="Polar residues" evidence="7">
    <location>
        <begin position="267"/>
        <end position="282"/>
    </location>
</feature>
<dbReference type="GO" id="GO:0043565">
    <property type="term" value="F:sequence-specific DNA binding"/>
    <property type="evidence" value="ECO:0007669"/>
    <property type="project" value="InterPro"/>
</dbReference>
<feature type="region of interest" description="Disordered" evidence="7">
    <location>
        <begin position="374"/>
        <end position="459"/>
    </location>
</feature>
<dbReference type="AlphaFoldDB" id="A0A0C9S7W8"/>
<dbReference type="FunFam" id="2.20.25.80:FF:000006">
    <property type="entry name" value="WRKY transcription factor"/>
    <property type="match status" value="1"/>
</dbReference>
<feature type="region of interest" description="Disordered" evidence="7">
    <location>
        <begin position="214"/>
        <end position="291"/>
    </location>
</feature>
<evidence type="ECO:0000256" key="4">
    <source>
        <dbReference type="ARBA" id="ARBA00023125"/>
    </source>
</evidence>
<dbReference type="PANTHER" id="PTHR31221">
    <property type="entry name" value="WRKY TRANSCRIPTION FACTOR PROTEIN 1-RELATED"/>
    <property type="match status" value="1"/>
</dbReference>
<keyword evidence="5" id="KW-0804">Transcription</keyword>
<evidence type="ECO:0000256" key="2">
    <source>
        <dbReference type="ARBA" id="ARBA00022737"/>
    </source>
</evidence>
<evidence type="ECO:0000256" key="7">
    <source>
        <dbReference type="SAM" id="MobiDB-lite"/>
    </source>
</evidence>
<dbReference type="EMBL" id="GCHU01012578">
    <property type="protein sequence ID" value="JAG87398.1"/>
    <property type="molecule type" value="Transcribed_RNA"/>
</dbReference>
<sequence length="671" mass="70730">MEGKEKRSGMAEGGGVLLSKPAPSRPSIELPPRTEGGMMSVGYSPGPMSLVSSFFAEHDPDSECKSFSQLLAGAMASPPARESKPTVAGGASAQSGSGASTSGSSSSAKFKCMPPTSIPIPRSPFLCLPHGLSPSSLLDSPMLLSNSQVEPSPTTGNFPLVPIKEENAEKEGGSNFVFKPFPKGPFEVSHQQVLAQIQAQALAQAQAQAHGQVQAHTVSCPPPASLSTASSLSIQPSSSSMTSSCGGTIASTSNAIIPEKKTESQSETKYSPGSSSKESNQIVPVSVPPVPVVEKPSADGYNWRKYGQKQVKGSEYPRSYYKCTHPNCPVKKKVERSHNGQVTEIVYKGEHNHPKPQPTRRMALVSHQYLSNSAQEVSGGGDMKARANGSSQGFSGDPGGRSERNGEGSDPSTSMKVNNIGNGSLEQTSGSSGDHGVADEGDDDEPDSKRSKKEKKEKEVLVVAPLRTIREPRVVVQTRSDVDILDDGYRWRKYGQKVVKGNPHPRSYYKCTNLGCPVRKHVERASNDAKAVITTYEGKHNHDVPAARHSSHDVVGTVSQAQSANTSVSGTVVTNLVNSQQIGNKQSAFSRISESRSEGKNDANTQGGVGEQTLPICNSSHSGIVQTAAPSGSMPSLTCPTNAGRSVGNSDNAAVSGTDQALETIKPKEEQ</sequence>
<feature type="compositionally biased region" description="Low complexity" evidence="7">
    <location>
        <begin position="225"/>
        <end position="245"/>
    </location>
</feature>
<feature type="region of interest" description="Disordered" evidence="7">
    <location>
        <begin position="75"/>
        <end position="111"/>
    </location>
</feature>
<dbReference type="GO" id="GO:0003700">
    <property type="term" value="F:DNA-binding transcription factor activity"/>
    <property type="evidence" value="ECO:0007669"/>
    <property type="project" value="InterPro"/>
</dbReference>
<feature type="compositionally biased region" description="Polar residues" evidence="7">
    <location>
        <begin position="410"/>
        <end position="432"/>
    </location>
</feature>
<dbReference type="PANTHER" id="PTHR31221:SF193">
    <property type="entry name" value="WRKY TRANSCRIPTION FACTOR PROTEIN 1-RELATED"/>
    <property type="match status" value="1"/>
</dbReference>
<dbReference type="FunFam" id="2.20.25.80:FF:000001">
    <property type="entry name" value="WRKY transcription factor 33"/>
    <property type="match status" value="1"/>
</dbReference>
<accession>A0A0C9S7W8</accession>
<dbReference type="InterPro" id="IPR003657">
    <property type="entry name" value="WRKY_dom"/>
</dbReference>
<evidence type="ECO:0000313" key="9">
    <source>
        <dbReference type="EMBL" id="JAG87398.1"/>
    </source>
</evidence>
<dbReference type="InterPro" id="IPR036576">
    <property type="entry name" value="WRKY_dom_sf"/>
</dbReference>
<dbReference type="SMART" id="SM00774">
    <property type="entry name" value="WRKY"/>
    <property type="match status" value="2"/>
</dbReference>
<feature type="domain" description="WRKY" evidence="8">
    <location>
        <begin position="480"/>
        <end position="545"/>
    </location>
</feature>
<keyword evidence="6" id="KW-0539">Nucleus</keyword>
<dbReference type="InterPro" id="IPR044810">
    <property type="entry name" value="WRKY_plant"/>
</dbReference>
<dbReference type="Pfam" id="PF03106">
    <property type="entry name" value="WRKY"/>
    <property type="match status" value="2"/>
</dbReference>
<feature type="domain" description="WRKY" evidence="8">
    <location>
        <begin position="299"/>
        <end position="356"/>
    </location>
</feature>
<dbReference type="PROSITE" id="PS50811">
    <property type="entry name" value="WRKY"/>
    <property type="match status" value="2"/>
</dbReference>
<evidence type="ECO:0000256" key="6">
    <source>
        <dbReference type="ARBA" id="ARBA00023242"/>
    </source>
</evidence>
<name>A0A0C9S7W8_9CONI</name>
<proteinExistence type="predicted"/>
<evidence type="ECO:0000256" key="1">
    <source>
        <dbReference type="ARBA" id="ARBA00004123"/>
    </source>
</evidence>
<dbReference type="SUPFAM" id="SSF118290">
    <property type="entry name" value="WRKY DNA-binding domain"/>
    <property type="match status" value="2"/>
</dbReference>
<keyword evidence="4" id="KW-0238">DNA-binding</keyword>
<reference evidence="9" key="1">
    <citation type="submission" date="2015-02" db="EMBL/GenBank/DDBJ databases">
        <title>A transcriptome of Wollemia nobilis - a relic of Gondwana.</title>
        <authorList>
            <person name="Chia J.Y."/>
            <person name="Leong Y.S."/>
            <person name="Abdul Karim S."/>
            <person name="Wan Azmi N."/>
            <person name="Hercus R."/>
            <person name="Croft L."/>
        </authorList>
    </citation>
    <scope>NUCLEOTIDE SEQUENCE</scope>
    <source>
        <strain evidence="9">MaeBrown</strain>
        <tissue evidence="9">Leaf</tissue>
    </source>
</reference>
<protein>
    <submittedName>
        <fullName evidence="9">TSA: Wollemia nobilis Ref_Wollemi_Transcript_12653_2863 transcribed RNA sequence</fullName>
    </submittedName>
</protein>
<dbReference type="Gene3D" id="2.20.25.80">
    <property type="entry name" value="WRKY domain"/>
    <property type="match status" value="2"/>
</dbReference>
<organism evidence="9">
    <name type="scientific">Wollemia nobilis</name>
    <dbReference type="NCBI Taxonomy" id="56998"/>
    <lineage>
        <taxon>Eukaryota</taxon>
        <taxon>Viridiplantae</taxon>
        <taxon>Streptophyta</taxon>
        <taxon>Embryophyta</taxon>
        <taxon>Tracheophyta</taxon>
        <taxon>Spermatophyta</taxon>
        <taxon>Pinopsida</taxon>
        <taxon>Pinidae</taxon>
        <taxon>Conifers II</taxon>
        <taxon>Araucariales</taxon>
        <taxon>Araucariaceae</taxon>
        <taxon>Wollemia</taxon>
    </lineage>
</organism>
<comment type="subcellular location">
    <subcellularLocation>
        <location evidence="1">Nucleus</location>
    </subcellularLocation>
</comment>
<feature type="compositionally biased region" description="Polar residues" evidence="7">
    <location>
        <begin position="615"/>
        <end position="661"/>
    </location>
</feature>